<gene>
    <name evidence="1" type="ORF">FE784_15830</name>
</gene>
<dbReference type="Proteomes" id="UP000307943">
    <property type="component" value="Unassembled WGS sequence"/>
</dbReference>
<keyword evidence="2" id="KW-1185">Reference proteome</keyword>
<evidence type="ECO:0000313" key="2">
    <source>
        <dbReference type="Proteomes" id="UP000307943"/>
    </source>
</evidence>
<name>A0A5C4T899_9BACL</name>
<protein>
    <submittedName>
        <fullName evidence="1">Uncharacterized protein</fullName>
    </submittedName>
</protein>
<accession>A0A5C4T899</accession>
<dbReference type="RefSeq" id="WP_139603190.1">
    <property type="nucleotide sequence ID" value="NZ_VDCQ01000020.1"/>
</dbReference>
<sequence>MKKIVFLGSADKSHVLLALGRLWTSLGKKVLLVDSTMGQAVQGYLPPAFTGSAVQEFEDMDVAYGYVTSMQLERALEQAGTAGAYDVLLLDTDHTQMVTGRDLPGYDKRIWCWDGKRLSLQKNEELLLRLCLHEAEAPLSFYEWLSPALPGRLPAWQAETRLRHVEWLEPSFHFPLDERDATVDVHNQHQHRLDLRGVSGAFRQGLLSMLQQLAECDAKAARRAWAMAQKRWRVW</sequence>
<dbReference type="AlphaFoldDB" id="A0A5C4T899"/>
<organism evidence="1 2">
    <name type="scientific">Paenibacillus hemerocallicola</name>
    <dbReference type="NCBI Taxonomy" id="1172614"/>
    <lineage>
        <taxon>Bacteria</taxon>
        <taxon>Bacillati</taxon>
        <taxon>Bacillota</taxon>
        <taxon>Bacilli</taxon>
        <taxon>Bacillales</taxon>
        <taxon>Paenibacillaceae</taxon>
        <taxon>Paenibacillus</taxon>
    </lineage>
</organism>
<dbReference type="EMBL" id="VDCQ01000020">
    <property type="protein sequence ID" value="TNJ65288.1"/>
    <property type="molecule type" value="Genomic_DNA"/>
</dbReference>
<dbReference type="OrthoDB" id="2610621at2"/>
<comment type="caution">
    <text evidence="1">The sequence shown here is derived from an EMBL/GenBank/DDBJ whole genome shotgun (WGS) entry which is preliminary data.</text>
</comment>
<reference evidence="1 2" key="1">
    <citation type="submission" date="2019-05" db="EMBL/GenBank/DDBJ databases">
        <title>We sequenced the genome of Paenibacillus hemerocallicola KCTC 33185 for further insight into its adaptation and study the phylogeny of Paenibacillus.</title>
        <authorList>
            <person name="Narsing Rao M.P."/>
        </authorList>
    </citation>
    <scope>NUCLEOTIDE SEQUENCE [LARGE SCALE GENOMIC DNA]</scope>
    <source>
        <strain evidence="1 2">KCTC 33185</strain>
    </source>
</reference>
<proteinExistence type="predicted"/>
<evidence type="ECO:0000313" key="1">
    <source>
        <dbReference type="EMBL" id="TNJ65288.1"/>
    </source>
</evidence>